<proteinExistence type="predicted"/>
<accession>A0ABV7M2Z6</accession>
<protein>
    <submittedName>
        <fullName evidence="1">Uncharacterized protein</fullName>
    </submittedName>
</protein>
<name>A0ABV7M2Z6_9GAMM</name>
<sequence length="114" mass="13002">MARRREIRPEEATLWLGVLLDAAFDPTSKTLNLARSAEIANQAAQKQGMAGALRLTARDGQSQLLALASDFVSYPEEQSDKRRAELLLGWAEHWMLPEDWTRLAARVRKRRERT</sequence>
<dbReference type="EMBL" id="JBHRUH010000020">
    <property type="protein sequence ID" value="MFC3292895.1"/>
    <property type="molecule type" value="Genomic_DNA"/>
</dbReference>
<organism evidence="1 2">
    <name type="scientific">Modicisalibacter luteus</name>
    <dbReference type="NCBI Taxonomy" id="453962"/>
    <lineage>
        <taxon>Bacteria</taxon>
        <taxon>Pseudomonadati</taxon>
        <taxon>Pseudomonadota</taxon>
        <taxon>Gammaproteobacteria</taxon>
        <taxon>Oceanospirillales</taxon>
        <taxon>Halomonadaceae</taxon>
        <taxon>Modicisalibacter</taxon>
    </lineage>
</organism>
<comment type="caution">
    <text evidence="1">The sequence shown here is derived from an EMBL/GenBank/DDBJ whole genome shotgun (WGS) entry which is preliminary data.</text>
</comment>
<evidence type="ECO:0000313" key="1">
    <source>
        <dbReference type="EMBL" id="MFC3292895.1"/>
    </source>
</evidence>
<keyword evidence="2" id="KW-1185">Reference proteome</keyword>
<gene>
    <name evidence="1" type="ORF">ACFOEI_12555</name>
</gene>
<evidence type="ECO:0000313" key="2">
    <source>
        <dbReference type="Proteomes" id="UP001595640"/>
    </source>
</evidence>
<dbReference type="Proteomes" id="UP001595640">
    <property type="component" value="Unassembled WGS sequence"/>
</dbReference>
<reference evidence="2" key="1">
    <citation type="journal article" date="2019" name="Int. J. Syst. Evol. Microbiol.">
        <title>The Global Catalogue of Microorganisms (GCM) 10K type strain sequencing project: providing services to taxonomists for standard genome sequencing and annotation.</title>
        <authorList>
            <consortium name="The Broad Institute Genomics Platform"/>
            <consortium name="The Broad Institute Genome Sequencing Center for Infectious Disease"/>
            <person name="Wu L."/>
            <person name="Ma J."/>
        </authorList>
    </citation>
    <scope>NUCLEOTIDE SEQUENCE [LARGE SCALE GENOMIC DNA]</scope>
    <source>
        <strain evidence="2">KCTC 12847</strain>
    </source>
</reference>
<dbReference type="RefSeq" id="WP_019020823.1">
    <property type="nucleotide sequence ID" value="NZ_BMXD01000023.1"/>
</dbReference>